<sequence>MKQSLSNGQRACHSTLRRLIKRVANQVFKSDSLDPDPSLYGQSLPVTLSSVPEYFNLDTYRDREDYHATLAPLQRSKAIDVVWDRFTDSQGQIERITMIDPEQVSYFLGDPLPWVVAKQGVEKLKQIDAKRFPTLINVIDGWNSGKQPDGMKPDQVTVLLDAVKVVDYARSADQGQTILLRRLSNELFQDTKRIEALRRPIAYLVEESDPDNVFEHLGLLKHPQPMLISGPAGTQVRINNQTTQLIKPYLGIRPDPSISISGSQINTILTVENLATFNEIAECPSNPNDLLILYVAGYPTPSLIKAYCSLLQATKPKRVLHWGDTDVGGFRIAGRVAQFAQSEGYPLELFEMMTTSTSGEYKEATDKDLSHILPICDRFGWTDEAISLKENKRFHEQEFTEWNPMHIPPNVNMDSGRS</sequence>
<evidence type="ECO:0000259" key="1">
    <source>
        <dbReference type="Pfam" id="PF09983"/>
    </source>
</evidence>
<evidence type="ECO:0000313" key="3">
    <source>
        <dbReference type="Proteomes" id="UP001501565"/>
    </source>
</evidence>
<feature type="domain" description="Wadjet protein JetD C-terminal" evidence="1">
    <location>
        <begin position="263"/>
        <end position="365"/>
    </location>
</feature>
<comment type="caution">
    <text evidence="2">The sequence shown here is derived from an EMBL/GenBank/DDBJ whole genome shotgun (WGS) entry which is preliminary data.</text>
</comment>
<dbReference type="InterPro" id="IPR024534">
    <property type="entry name" value="JetD_C"/>
</dbReference>
<proteinExistence type="predicted"/>
<reference evidence="3" key="1">
    <citation type="journal article" date="2019" name="Int. J. Syst. Evol. Microbiol.">
        <title>The Global Catalogue of Microorganisms (GCM) 10K type strain sequencing project: providing services to taxonomists for standard genome sequencing and annotation.</title>
        <authorList>
            <consortium name="The Broad Institute Genomics Platform"/>
            <consortium name="The Broad Institute Genome Sequencing Center for Infectious Disease"/>
            <person name="Wu L."/>
            <person name="Ma J."/>
        </authorList>
    </citation>
    <scope>NUCLEOTIDE SEQUENCE [LARGE SCALE GENOMIC DNA]</scope>
    <source>
        <strain evidence="3">JCM 17551</strain>
    </source>
</reference>
<organism evidence="2 3">
    <name type="scientific">Litoribacillus peritrichatus</name>
    <dbReference type="NCBI Taxonomy" id="718191"/>
    <lineage>
        <taxon>Bacteria</taxon>
        <taxon>Pseudomonadati</taxon>
        <taxon>Pseudomonadota</taxon>
        <taxon>Gammaproteobacteria</taxon>
        <taxon>Oceanospirillales</taxon>
        <taxon>Oceanospirillaceae</taxon>
        <taxon>Litoribacillus</taxon>
    </lineage>
</organism>
<name>A0ABP7MI95_9GAMM</name>
<keyword evidence="3" id="KW-1185">Reference proteome</keyword>
<accession>A0ABP7MI95</accession>
<dbReference type="RefSeq" id="WP_344798039.1">
    <property type="nucleotide sequence ID" value="NZ_BAABBN010000007.1"/>
</dbReference>
<dbReference type="Pfam" id="PF09983">
    <property type="entry name" value="JetD_C"/>
    <property type="match status" value="1"/>
</dbReference>
<gene>
    <name evidence="2" type="ORF">GCM10022277_19550</name>
</gene>
<protein>
    <recommendedName>
        <fullName evidence="1">Wadjet protein JetD C-terminal domain-containing protein</fullName>
    </recommendedName>
</protein>
<dbReference type="Proteomes" id="UP001501565">
    <property type="component" value="Unassembled WGS sequence"/>
</dbReference>
<evidence type="ECO:0000313" key="2">
    <source>
        <dbReference type="EMBL" id="GAA3923836.1"/>
    </source>
</evidence>
<dbReference type="EMBL" id="BAABBN010000007">
    <property type="protein sequence ID" value="GAA3923836.1"/>
    <property type="molecule type" value="Genomic_DNA"/>
</dbReference>